<gene>
    <name evidence="1" type="ORF">KDX31_20570</name>
</gene>
<organism evidence="1 2">
    <name type="scientific">Amphritea atlantica</name>
    <dbReference type="NCBI Taxonomy" id="355243"/>
    <lineage>
        <taxon>Bacteria</taxon>
        <taxon>Pseudomonadati</taxon>
        <taxon>Pseudomonadota</taxon>
        <taxon>Gammaproteobacteria</taxon>
        <taxon>Oceanospirillales</taxon>
        <taxon>Oceanospirillaceae</taxon>
        <taxon>Amphritea</taxon>
    </lineage>
</organism>
<evidence type="ECO:0000313" key="2">
    <source>
        <dbReference type="Proteomes" id="UP001059950"/>
    </source>
</evidence>
<accession>A0ABY5H142</accession>
<reference evidence="1" key="1">
    <citation type="submission" date="2021-04" db="EMBL/GenBank/DDBJ databases">
        <title>Oceanospirillales bacteria with DddD are important DMSP degraders in coastal seawater.</title>
        <authorList>
            <person name="Liu J."/>
        </authorList>
    </citation>
    <scope>NUCLEOTIDE SEQUENCE</scope>
    <source>
        <strain evidence="1">GY6</strain>
        <plasmid evidence="1">unnamed</plasmid>
    </source>
</reference>
<name>A0ABY5H142_9GAMM</name>
<proteinExistence type="predicted"/>
<keyword evidence="1" id="KW-0614">Plasmid</keyword>
<protein>
    <submittedName>
        <fullName evidence="1">Uncharacterized protein</fullName>
    </submittedName>
</protein>
<keyword evidence="2" id="KW-1185">Reference proteome</keyword>
<dbReference type="Proteomes" id="UP001059950">
    <property type="component" value="Plasmid unnamed"/>
</dbReference>
<evidence type="ECO:0000313" key="1">
    <source>
        <dbReference type="EMBL" id="UTW05516.1"/>
    </source>
</evidence>
<sequence length="48" mass="5566">MAIKYLLLRMSLAAFFLLGYALITLRDTILVTGLQPLNRWRNRRADDA</sequence>
<geneLocation type="plasmid" evidence="1 2">
    <name>unnamed</name>
</geneLocation>
<dbReference type="EMBL" id="CP073345">
    <property type="protein sequence ID" value="UTW05516.1"/>
    <property type="molecule type" value="Genomic_DNA"/>
</dbReference>